<dbReference type="InterPro" id="IPR003594">
    <property type="entry name" value="HATPase_dom"/>
</dbReference>
<dbReference type="Pfam" id="PF00512">
    <property type="entry name" value="HisKA"/>
    <property type="match status" value="1"/>
</dbReference>
<dbReference type="Gene3D" id="3.30.565.10">
    <property type="entry name" value="Histidine kinase-like ATPase, C-terminal domain"/>
    <property type="match status" value="1"/>
</dbReference>
<dbReference type="InterPro" id="IPR011006">
    <property type="entry name" value="CheY-like_superfamily"/>
</dbReference>
<dbReference type="InterPro" id="IPR036097">
    <property type="entry name" value="HisK_dim/P_sf"/>
</dbReference>
<dbReference type="AlphaFoldDB" id="A0A944M8T8"/>
<dbReference type="Gene3D" id="1.10.287.130">
    <property type="match status" value="1"/>
</dbReference>
<dbReference type="SUPFAM" id="SSF52172">
    <property type="entry name" value="CheY-like"/>
    <property type="match status" value="1"/>
</dbReference>
<dbReference type="Pfam" id="PF00072">
    <property type="entry name" value="Response_reg"/>
    <property type="match status" value="1"/>
</dbReference>
<dbReference type="PROSITE" id="PS50110">
    <property type="entry name" value="RESPONSE_REGULATORY"/>
    <property type="match status" value="1"/>
</dbReference>
<evidence type="ECO:0000313" key="9">
    <source>
        <dbReference type="EMBL" id="MBT2988329.1"/>
    </source>
</evidence>
<reference evidence="9 10" key="1">
    <citation type="submission" date="2021-05" db="EMBL/GenBank/DDBJ databases">
        <title>Genetic and Functional Diversity in Clade A Lucinid endosymbionts from the Bahamas.</title>
        <authorList>
            <person name="Giani N.M."/>
            <person name="Engel A.S."/>
            <person name="Campbell B.J."/>
        </authorList>
    </citation>
    <scope>NUCLEOTIDE SEQUENCE [LARGE SCALE GENOMIC DNA]</scope>
    <source>
        <strain evidence="9">LUC16012Gg_MoonRockCtena</strain>
    </source>
</reference>
<dbReference type="FunFam" id="3.30.565.10:FF:000010">
    <property type="entry name" value="Sensor histidine kinase RcsC"/>
    <property type="match status" value="1"/>
</dbReference>
<dbReference type="CDD" id="cd17546">
    <property type="entry name" value="REC_hyHK_CKI1_RcsC-like"/>
    <property type="match status" value="1"/>
</dbReference>
<keyword evidence="6" id="KW-1133">Transmembrane helix</keyword>
<organism evidence="9 10">
    <name type="scientific">Candidatus Thiodiazotropha taylori</name>
    <dbReference type="NCBI Taxonomy" id="2792791"/>
    <lineage>
        <taxon>Bacteria</taxon>
        <taxon>Pseudomonadati</taxon>
        <taxon>Pseudomonadota</taxon>
        <taxon>Gammaproteobacteria</taxon>
        <taxon>Chromatiales</taxon>
        <taxon>Sedimenticolaceae</taxon>
        <taxon>Candidatus Thiodiazotropha</taxon>
    </lineage>
</organism>
<comment type="catalytic activity">
    <reaction evidence="1">
        <text>ATP + protein L-histidine = ADP + protein N-phospho-L-histidine.</text>
        <dbReference type="EC" id="2.7.13.3"/>
    </reaction>
</comment>
<evidence type="ECO:0000259" key="7">
    <source>
        <dbReference type="PROSITE" id="PS50109"/>
    </source>
</evidence>
<dbReference type="InterPro" id="IPR005467">
    <property type="entry name" value="His_kinase_dom"/>
</dbReference>
<evidence type="ECO:0000256" key="3">
    <source>
        <dbReference type="ARBA" id="ARBA00022553"/>
    </source>
</evidence>
<dbReference type="CDD" id="cd00082">
    <property type="entry name" value="HisKA"/>
    <property type="match status" value="1"/>
</dbReference>
<evidence type="ECO:0000256" key="6">
    <source>
        <dbReference type="SAM" id="Phobius"/>
    </source>
</evidence>
<dbReference type="InterPro" id="IPR001789">
    <property type="entry name" value="Sig_transdc_resp-reg_receiver"/>
</dbReference>
<dbReference type="SMART" id="SM00448">
    <property type="entry name" value="REC"/>
    <property type="match status" value="1"/>
</dbReference>
<protein>
    <recommendedName>
        <fullName evidence="2">histidine kinase</fullName>
        <ecNumber evidence="2">2.7.13.3</ecNumber>
    </recommendedName>
</protein>
<feature type="transmembrane region" description="Helical" evidence="6">
    <location>
        <begin position="101"/>
        <end position="126"/>
    </location>
</feature>
<dbReference type="SUPFAM" id="SSF47384">
    <property type="entry name" value="Homodimeric domain of signal transducing histidine kinase"/>
    <property type="match status" value="1"/>
</dbReference>
<dbReference type="Proteomes" id="UP000770889">
    <property type="component" value="Unassembled WGS sequence"/>
</dbReference>
<dbReference type="Gene3D" id="3.40.50.2300">
    <property type="match status" value="1"/>
</dbReference>
<dbReference type="PROSITE" id="PS50109">
    <property type="entry name" value="HIS_KIN"/>
    <property type="match status" value="1"/>
</dbReference>
<feature type="transmembrane region" description="Helical" evidence="6">
    <location>
        <begin position="132"/>
        <end position="152"/>
    </location>
</feature>
<keyword evidence="6" id="KW-0812">Transmembrane</keyword>
<feature type="domain" description="Response regulatory" evidence="8">
    <location>
        <begin position="579"/>
        <end position="696"/>
    </location>
</feature>
<keyword evidence="3 5" id="KW-0597">Phosphoprotein</keyword>
<dbReference type="SUPFAM" id="SSF55874">
    <property type="entry name" value="ATPase domain of HSP90 chaperone/DNA topoisomerase II/histidine kinase"/>
    <property type="match status" value="1"/>
</dbReference>
<proteinExistence type="predicted"/>
<keyword evidence="6" id="KW-0472">Membrane</keyword>
<feature type="transmembrane region" description="Helical" evidence="6">
    <location>
        <begin position="159"/>
        <end position="179"/>
    </location>
</feature>
<dbReference type="EC" id="2.7.13.3" evidence="2"/>
<dbReference type="Pfam" id="PF02518">
    <property type="entry name" value="HATPase_c"/>
    <property type="match status" value="1"/>
</dbReference>
<sequence length="700" mass="79093">MLKEVFRLPHFLHISHGLSNQARLEYEQGLIRLLFTSVIFIYLFISDLPNHPDSSHATATKLALAYTVFSILLLLTFNYIKQGSKLRRIVTMFGDHGMTCLAMYSAGEVGAPLFTVLVWITVGYGARYGTKYLYLGMLLSTSGFLIVINATPFWLTLPIVGYGLIVTNVMIPVFVLKILNQLVEAKATAEQANQAKGRFLANMSHDMRTPLTGIIGISQLLMSEYLEQKLNQKIKAIDISAKHLLTLIDDIIEYSKIENDKIIIENQAFDLHALVMNICISFEQIASEKGIRLMTHISPAFPFNIIGDPHRLQQVLNNLIGNAIKFTHQGYVDIRISSVDASDSRISLRFEVVDTGIGIAYERLKTIFHRFNQVDDSITREYGGSGLGTTISKELINYMGGDIHVESALGKGSRFYFDLPFDIQENIREQRYTGVIAATFTSNEQFLHRINQSLKRWNISNQAVFFAEELTEVVLRYIATSQQQLMVLLDAEHNDNNLRHLVSRLRNAAGNQIHLILVDTVNRFQPKDIPFEINSVVVNLLNGQQLYNAIHTAFPDSLQPEGREESNNCHHALNQDRLKILVAEDSSVNRLILNEMLTKAGFDVELVESGEDALQKIEEKNFDLTILDMQMPRVGGLDVIHKYKATKSLKEGMPFIILTANISKEAERQCKDAGADIYLQKPIDIKVLVREIHRLTEKKD</sequence>
<evidence type="ECO:0000256" key="4">
    <source>
        <dbReference type="ARBA" id="ARBA00023012"/>
    </source>
</evidence>
<dbReference type="PRINTS" id="PR00344">
    <property type="entry name" value="BCTRLSENSOR"/>
</dbReference>
<dbReference type="PANTHER" id="PTHR45339">
    <property type="entry name" value="HYBRID SIGNAL TRANSDUCTION HISTIDINE KINASE J"/>
    <property type="match status" value="1"/>
</dbReference>
<accession>A0A944M8T8</accession>
<evidence type="ECO:0000256" key="5">
    <source>
        <dbReference type="PROSITE-ProRule" id="PRU00169"/>
    </source>
</evidence>
<keyword evidence="4" id="KW-0902">Two-component regulatory system</keyword>
<evidence type="ECO:0000259" key="8">
    <source>
        <dbReference type="PROSITE" id="PS50110"/>
    </source>
</evidence>
<feature type="modified residue" description="4-aspartylphosphate" evidence="5">
    <location>
        <position position="628"/>
    </location>
</feature>
<dbReference type="EMBL" id="JAHHGM010000003">
    <property type="protein sequence ID" value="MBT2988329.1"/>
    <property type="molecule type" value="Genomic_DNA"/>
</dbReference>
<gene>
    <name evidence="9" type="ORF">KME65_05145</name>
</gene>
<dbReference type="SMART" id="SM00387">
    <property type="entry name" value="HATPase_c"/>
    <property type="match status" value="1"/>
</dbReference>
<dbReference type="InterPro" id="IPR003661">
    <property type="entry name" value="HisK_dim/P_dom"/>
</dbReference>
<dbReference type="PANTHER" id="PTHR45339:SF1">
    <property type="entry name" value="HYBRID SIGNAL TRANSDUCTION HISTIDINE KINASE J"/>
    <property type="match status" value="1"/>
</dbReference>
<comment type="caution">
    <text evidence="9">The sequence shown here is derived from an EMBL/GenBank/DDBJ whole genome shotgun (WGS) entry which is preliminary data.</text>
</comment>
<dbReference type="GO" id="GO:0000155">
    <property type="term" value="F:phosphorelay sensor kinase activity"/>
    <property type="evidence" value="ECO:0007669"/>
    <property type="project" value="InterPro"/>
</dbReference>
<name>A0A944M8T8_9GAMM</name>
<feature type="domain" description="Histidine kinase" evidence="7">
    <location>
        <begin position="202"/>
        <end position="423"/>
    </location>
</feature>
<dbReference type="InterPro" id="IPR036890">
    <property type="entry name" value="HATPase_C_sf"/>
</dbReference>
<dbReference type="SMART" id="SM00388">
    <property type="entry name" value="HisKA"/>
    <property type="match status" value="1"/>
</dbReference>
<dbReference type="InterPro" id="IPR004358">
    <property type="entry name" value="Sig_transdc_His_kin-like_C"/>
</dbReference>
<evidence type="ECO:0000256" key="1">
    <source>
        <dbReference type="ARBA" id="ARBA00000085"/>
    </source>
</evidence>
<feature type="transmembrane region" description="Helical" evidence="6">
    <location>
        <begin position="29"/>
        <end position="45"/>
    </location>
</feature>
<feature type="transmembrane region" description="Helical" evidence="6">
    <location>
        <begin position="57"/>
        <end position="80"/>
    </location>
</feature>
<evidence type="ECO:0000256" key="2">
    <source>
        <dbReference type="ARBA" id="ARBA00012438"/>
    </source>
</evidence>
<evidence type="ECO:0000313" key="10">
    <source>
        <dbReference type="Proteomes" id="UP000770889"/>
    </source>
</evidence>
<dbReference type="CDD" id="cd16922">
    <property type="entry name" value="HATPase_EvgS-ArcB-TorS-like"/>
    <property type="match status" value="1"/>
</dbReference>